<reference evidence="2 3" key="1">
    <citation type="journal article" date="2014" name="PLoS ONE">
        <title>Global Analysis of Gene Expression Profiles in Physic Nut (Jatropha curcas L.) Seedlings Exposed to Salt Stress.</title>
        <authorList>
            <person name="Zhang L."/>
            <person name="Zhang C."/>
            <person name="Wu P."/>
            <person name="Chen Y."/>
            <person name="Li M."/>
            <person name="Jiang H."/>
            <person name="Wu G."/>
        </authorList>
    </citation>
    <scope>NUCLEOTIDE SEQUENCE [LARGE SCALE GENOMIC DNA]</scope>
    <source>
        <strain evidence="3">cv. GZQX0401</strain>
        <tissue evidence="2">Young leaves</tissue>
    </source>
</reference>
<gene>
    <name evidence="2" type="ORF">JCGZ_20085</name>
</gene>
<dbReference type="AlphaFoldDB" id="A0A067JUH9"/>
<accession>A0A067JUH9</accession>
<feature type="compositionally biased region" description="Basic and acidic residues" evidence="1">
    <location>
        <begin position="16"/>
        <end position="30"/>
    </location>
</feature>
<sequence>MASGLRHHSFTVAQHPRVDEQERQLAEPRSHVMRMSCQSGAGTSSSNPLPARDRDVSTSLHQPLPSPLDPDTANDTLVTPADITTHPVDTSPSATTLDRAK</sequence>
<name>A0A067JUH9_JATCU</name>
<protein>
    <submittedName>
        <fullName evidence="2">Uncharacterized protein</fullName>
    </submittedName>
</protein>
<dbReference type="EMBL" id="KK914816">
    <property type="protein sequence ID" value="KDP27552.1"/>
    <property type="molecule type" value="Genomic_DNA"/>
</dbReference>
<feature type="compositionally biased region" description="Polar residues" evidence="1">
    <location>
        <begin position="87"/>
        <end position="101"/>
    </location>
</feature>
<proteinExistence type="predicted"/>
<keyword evidence="3" id="KW-1185">Reference proteome</keyword>
<feature type="compositionally biased region" description="Polar residues" evidence="1">
    <location>
        <begin position="36"/>
        <end position="48"/>
    </location>
</feature>
<evidence type="ECO:0000256" key="1">
    <source>
        <dbReference type="SAM" id="MobiDB-lite"/>
    </source>
</evidence>
<evidence type="ECO:0000313" key="2">
    <source>
        <dbReference type="EMBL" id="KDP27552.1"/>
    </source>
</evidence>
<evidence type="ECO:0000313" key="3">
    <source>
        <dbReference type="Proteomes" id="UP000027138"/>
    </source>
</evidence>
<feature type="region of interest" description="Disordered" evidence="1">
    <location>
        <begin position="1"/>
        <end position="101"/>
    </location>
</feature>
<dbReference type="Proteomes" id="UP000027138">
    <property type="component" value="Unassembled WGS sequence"/>
</dbReference>
<organism evidence="2 3">
    <name type="scientific">Jatropha curcas</name>
    <name type="common">Barbados nut</name>
    <dbReference type="NCBI Taxonomy" id="180498"/>
    <lineage>
        <taxon>Eukaryota</taxon>
        <taxon>Viridiplantae</taxon>
        <taxon>Streptophyta</taxon>
        <taxon>Embryophyta</taxon>
        <taxon>Tracheophyta</taxon>
        <taxon>Spermatophyta</taxon>
        <taxon>Magnoliopsida</taxon>
        <taxon>eudicotyledons</taxon>
        <taxon>Gunneridae</taxon>
        <taxon>Pentapetalae</taxon>
        <taxon>rosids</taxon>
        <taxon>fabids</taxon>
        <taxon>Malpighiales</taxon>
        <taxon>Euphorbiaceae</taxon>
        <taxon>Crotonoideae</taxon>
        <taxon>Jatropheae</taxon>
        <taxon>Jatropha</taxon>
    </lineage>
</organism>